<reference evidence="1 2" key="1">
    <citation type="journal article" date="2019" name="Nat. Ecol. Evol.">
        <title>Megaphylogeny resolves global patterns of mushroom evolution.</title>
        <authorList>
            <person name="Varga T."/>
            <person name="Krizsan K."/>
            <person name="Foldi C."/>
            <person name="Dima B."/>
            <person name="Sanchez-Garcia M."/>
            <person name="Sanchez-Ramirez S."/>
            <person name="Szollosi G.J."/>
            <person name="Szarkandi J.G."/>
            <person name="Papp V."/>
            <person name="Albert L."/>
            <person name="Andreopoulos W."/>
            <person name="Angelini C."/>
            <person name="Antonin V."/>
            <person name="Barry K.W."/>
            <person name="Bougher N.L."/>
            <person name="Buchanan P."/>
            <person name="Buyck B."/>
            <person name="Bense V."/>
            <person name="Catcheside P."/>
            <person name="Chovatia M."/>
            <person name="Cooper J."/>
            <person name="Damon W."/>
            <person name="Desjardin D."/>
            <person name="Finy P."/>
            <person name="Geml J."/>
            <person name="Haridas S."/>
            <person name="Hughes K."/>
            <person name="Justo A."/>
            <person name="Karasinski D."/>
            <person name="Kautmanova I."/>
            <person name="Kiss B."/>
            <person name="Kocsube S."/>
            <person name="Kotiranta H."/>
            <person name="LaButti K.M."/>
            <person name="Lechner B.E."/>
            <person name="Liimatainen K."/>
            <person name="Lipzen A."/>
            <person name="Lukacs Z."/>
            <person name="Mihaltcheva S."/>
            <person name="Morgado L.N."/>
            <person name="Niskanen T."/>
            <person name="Noordeloos M.E."/>
            <person name="Ohm R.A."/>
            <person name="Ortiz-Santana B."/>
            <person name="Ovrebo C."/>
            <person name="Racz N."/>
            <person name="Riley R."/>
            <person name="Savchenko A."/>
            <person name="Shiryaev A."/>
            <person name="Soop K."/>
            <person name="Spirin V."/>
            <person name="Szebenyi C."/>
            <person name="Tomsovsky M."/>
            <person name="Tulloss R.E."/>
            <person name="Uehling J."/>
            <person name="Grigoriev I.V."/>
            <person name="Vagvolgyi C."/>
            <person name="Papp T."/>
            <person name="Martin F.M."/>
            <person name="Miettinen O."/>
            <person name="Hibbett D.S."/>
            <person name="Nagy L.G."/>
        </authorList>
    </citation>
    <scope>NUCLEOTIDE SEQUENCE [LARGE SCALE GENOMIC DNA]</scope>
    <source>
        <strain evidence="1 2">CBS 166.37</strain>
    </source>
</reference>
<proteinExistence type="predicted"/>
<organism evidence="1 2">
    <name type="scientific">Crucibulum laeve</name>
    <dbReference type="NCBI Taxonomy" id="68775"/>
    <lineage>
        <taxon>Eukaryota</taxon>
        <taxon>Fungi</taxon>
        <taxon>Dikarya</taxon>
        <taxon>Basidiomycota</taxon>
        <taxon>Agaricomycotina</taxon>
        <taxon>Agaricomycetes</taxon>
        <taxon>Agaricomycetidae</taxon>
        <taxon>Agaricales</taxon>
        <taxon>Agaricineae</taxon>
        <taxon>Nidulariaceae</taxon>
        <taxon>Crucibulum</taxon>
    </lineage>
</organism>
<dbReference type="AlphaFoldDB" id="A0A5C3M1G6"/>
<accession>A0A5C3M1G6</accession>
<keyword evidence="2" id="KW-1185">Reference proteome</keyword>
<name>A0A5C3M1G6_9AGAR</name>
<evidence type="ECO:0000313" key="1">
    <source>
        <dbReference type="EMBL" id="TFK38825.1"/>
    </source>
</evidence>
<evidence type="ECO:0000313" key="2">
    <source>
        <dbReference type="Proteomes" id="UP000308652"/>
    </source>
</evidence>
<protein>
    <submittedName>
        <fullName evidence="1">Uncharacterized protein</fullName>
    </submittedName>
</protein>
<sequence>MTHEHSIAKASIASIYAHTTILRPNKLNCSGYMSTFLSRLNSSSCEIDIRSIKDLRIERISSRQSLQYLLYTIGESLETLQFSVLTWDRQLYDMEHLDQESVYFYDLSPNPHLRVFEILPESEIFTDSILPIRRTLSTLPANHALEKLILLVPIPRGRGWIGEDSVIERDLSSWAALTAAIMRLGAKVQVKLIISSPYWVGQEDIVMVERELKPLKGHLKLEWQARVGEYGA</sequence>
<dbReference type="Proteomes" id="UP000308652">
    <property type="component" value="Unassembled WGS sequence"/>
</dbReference>
<gene>
    <name evidence="1" type="ORF">BDQ12DRAFT_683436</name>
</gene>
<dbReference type="EMBL" id="ML213602">
    <property type="protein sequence ID" value="TFK38825.1"/>
    <property type="molecule type" value="Genomic_DNA"/>
</dbReference>